<keyword evidence="2" id="KW-0813">Transport</keyword>
<dbReference type="Proteomes" id="UP000176377">
    <property type="component" value="Unassembled WGS sequence"/>
</dbReference>
<evidence type="ECO:0000256" key="2">
    <source>
        <dbReference type="ARBA" id="ARBA00022448"/>
    </source>
</evidence>
<dbReference type="EMBL" id="MFLA01000036">
    <property type="protein sequence ID" value="OGG58199.1"/>
    <property type="molecule type" value="Genomic_DNA"/>
</dbReference>
<dbReference type="PANTHER" id="PTHR42982">
    <property type="entry name" value="SEC-INDEPENDENT PROTEIN TRANSLOCASE PROTEIN TATA"/>
    <property type="match status" value="1"/>
</dbReference>
<sequence length="66" mass="7246">MFGLGIPEIILIALGVGILFFGSKKIIEFARSFGRLSGEFKKGKADVERELKAGEEETKNDVEKTS</sequence>
<keyword evidence="4" id="KW-0653">Protein transport</keyword>
<name>A0A1F6D9S9_9BACT</name>
<accession>A0A1F6D9S9</accession>
<dbReference type="Gene3D" id="1.20.5.3310">
    <property type="match status" value="1"/>
</dbReference>
<evidence type="ECO:0000256" key="7">
    <source>
        <dbReference type="ARBA" id="ARBA00023136"/>
    </source>
</evidence>
<evidence type="ECO:0000256" key="8">
    <source>
        <dbReference type="SAM" id="Phobius"/>
    </source>
</evidence>
<dbReference type="InterPro" id="IPR003369">
    <property type="entry name" value="TatA/B/E"/>
</dbReference>
<evidence type="ECO:0000256" key="5">
    <source>
        <dbReference type="ARBA" id="ARBA00022989"/>
    </source>
</evidence>
<organism evidence="9 10">
    <name type="scientific">Candidatus Kaiserbacteria bacterium RIFCSPHIGHO2_01_FULL_56_24</name>
    <dbReference type="NCBI Taxonomy" id="1798487"/>
    <lineage>
        <taxon>Bacteria</taxon>
        <taxon>Candidatus Kaiseribacteriota</taxon>
    </lineage>
</organism>
<dbReference type="PANTHER" id="PTHR42982:SF1">
    <property type="entry name" value="SEC-INDEPENDENT PROTEIN TRANSLOCASE PROTEIN TATA"/>
    <property type="match status" value="1"/>
</dbReference>
<dbReference type="AlphaFoldDB" id="A0A1F6D9S9"/>
<dbReference type="GO" id="GO:0015031">
    <property type="term" value="P:protein transport"/>
    <property type="evidence" value="ECO:0007669"/>
    <property type="project" value="UniProtKB-KW"/>
</dbReference>
<keyword evidence="5 8" id="KW-1133">Transmembrane helix</keyword>
<comment type="caution">
    <text evidence="9">The sequence shown here is derived from an EMBL/GenBank/DDBJ whole genome shotgun (WGS) entry which is preliminary data.</text>
</comment>
<protein>
    <recommendedName>
        <fullName evidence="11">Sec-independent protein translocase protein TatA</fullName>
    </recommendedName>
</protein>
<evidence type="ECO:0000256" key="4">
    <source>
        <dbReference type="ARBA" id="ARBA00022927"/>
    </source>
</evidence>
<keyword evidence="3 8" id="KW-0812">Transmembrane</keyword>
<comment type="subcellular location">
    <subcellularLocation>
        <location evidence="1">Membrane</location>
        <topology evidence="1">Single-pass membrane protein</topology>
    </subcellularLocation>
</comment>
<keyword evidence="7 8" id="KW-0472">Membrane</keyword>
<feature type="transmembrane region" description="Helical" evidence="8">
    <location>
        <begin position="6"/>
        <end position="23"/>
    </location>
</feature>
<evidence type="ECO:0000313" key="10">
    <source>
        <dbReference type="Proteomes" id="UP000176377"/>
    </source>
</evidence>
<dbReference type="GO" id="GO:0016020">
    <property type="term" value="C:membrane"/>
    <property type="evidence" value="ECO:0007669"/>
    <property type="project" value="UniProtKB-ARBA"/>
</dbReference>
<evidence type="ECO:0000313" key="9">
    <source>
        <dbReference type="EMBL" id="OGG58199.1"/>
    </source>
</evidence>
<evidence type="ECO:0000256" key="6">
    <source>
        <dbReference type="ARBA" id="ARBA00023010"/>
    </source>
</evidence>
<gene>
    <name evidence="9" type="ORF">A2765_03165</name>
</gene>
<evidence type="ECO:0000256" key="1">
    <source>
        <dbReference type="ARBA" id="ARBA00004167"/>
    </source>
</evidence>
<reference evidence="9 10" key="1">
    <citation type="journal article" date="2016" name="Nat. Commun.">
        <title>Thousands of microbial genomes shed light on interconnected biogeochemical processes in an aquifer system.</title>
        <authorList>
            <person name="Anantharaman K."/>
            <person name="Brown C.T."/>
            <person name="Hug L.A."/>
            <person name="Sharon I."/>
            <person name="Castelle C.J."/>
            <person name="Probst A.J."/>
            <person name="Thomas B.C."/>
            <person name="Singh A."/>
            <person name="Wilkins M.J."/>
            <person name="Karaoz U."/>
            <person name="Brodie E.L."/>
            <person name="Williams K.H."/>
            <person name="Hubbard S.S."/>
            <person name="Banfield J.F."/>
        </authorList>
    </citation>
    <scope>NUCLEOTIDE SEQUENCE [LARGE SCALE GENOMIC DNA]</scope>
</reference>
<evidence type="ECO:0000256" key="3">
    <source>
        <dbReference type="ARBA" id="ARBA00022692"/>
    </source>
</evidence>
<evidence type="ECO:0008006" key="11">
    <source>
        <dbReference type="Google" id="ProtNLM"/>
    </source>
</evidence>
<keyword evidence="6" id="KW-0811">Translocation</keyword>
<dbReference type="Pfam" id="PF02416">
    <property type="entry name" value="TatA_B_E"/>
    <property type="match status" value="1"/>
</dbReference>
<proteinExistence type="predicted"/>